<accession>A0AA95NHC5</accession>
<keyword evidence="1" id="KW-0732">Signal</keyword>
<reference evidence="2" key="1">
    <citation type="submission" date="2023-01" db="EMBL/GenBank/DDBJ databases">
        <title>Whole genome sequence of Paucibacter sp. S2-9 isolated from pond sediment.</title>
        <authorList>
            <person name="Jung J.Y."/>
        </authorList>
    </citation>
    <scope>NUCLEOTIDE SEQUENCE</scope>
    <source>
        <strain evidence="2">S2-9</strain>
    </source>
</reference>
<feature type="signal peptide" evidence="1">
    <location>
        <begin position="1"/>
        <end position="21"/>
    </location>
</feature>
<dbReference type="Proteomes" id="UP001177769">
    <property type="component" value="Chromosome"/>
</dbReference>
<organism evidence="2 3">
    <name type="scientific">Paucibacter sediminis</name>
    <dbReference type="NCBI Taxonomy" id="3019553"/>
    <lineage>
        <taxon>Bacteria</taxon>
        <taxon>Pseudomonadati</taxon>
        <taxon>Pseudomonadota</taxon>
        <taxon>Betaproteobacteria</taxon>
        <taxon>Burkholderiales</taxon>
        <taxon>Sphaerotilaceae</taxon>
        <taxon>Roseateles</taxon>
    </lineage>
</organism>
<dbReference type="AlphaFoldDB" id="A0AA95NHC5"/>
<gene>
    <name evidence="2" type="ORF">PFX98_05600</name>
</gene>
<evidence type="ECO:0008006" key="4">
    <source>
        <dbReference type="Google" id="ProtNLM"/>
    </source>
</evidence>
<keyword evidence="3" id="KW-1185">Reference proteome</keyword>
<dbReference type="EMBL" id="CP116346">
    <property type="protein sequence ID" value="WIT13082.1"/>
    <property type="molecule type" value="Genomic_DNA"/>
</dbReference>
<name>A0AA95NHC5_9BURK</name>
<evidence type="ECO:0000256" key="1">
    <source>
        <dbReference type="SAM" id="SignalP"/>
    </source>
</evidence>
<evidence type="ECO:0000313" key="3">
    <source>
        <dbReference type="Proteomes" id="UP001177769"/>
    </source>
</evidence>
<feature type="chain" id="PRO_5041709043" description="DUF4189 domain-containing protein" evidence="1">
    <location>
        <begin position="22"/>
        <end position="138"/>
    </location>
</feature>
<sequence>MSTPNTLLRLVGMTLLTLATAACNSAPKMEAKDSATLLKDIRAEIGDAACDAPQQCRSIAVGHKSCGGPEAYLAWSSKRSDEARLQGLIEQHAAARRAENLRSGMVSDCRLVTDPGASCQAGRCSLLPGGGAGAASAQ</sequence>
<proteinExistence type="predicted"/>
<protein>
    <recommendedName>
        <fullName evidence="4">DUF4189 domain-containing protein</fullName>
    </recommendedName>
</protein>
<evidence type="ECO:0000313" key="2">
    <source>
        <dbReference type="EMBL" id="WIT13082.1"/>
    </source>
</evidence>
<dbReference type="KEGG" id="pais:PFX98_05600"/>
<dbReference type="RefSeq" id="WP_285234185.1">
    <property type="nucleotide sequence ID" value="NZ_CP116346.1"/>
</dbReference>